<protein>
    <submittedName>
        <fullName evidence="2">Putative Bug-like extra cytoplasmic solute receptor, TTT family</fullName>
    </submittedName>
</protein>
<organism evidence="2 3">
    <name type="scientific">Variovorax paradoxus B4</name>
    <dbReference type="NCBI Taxonomy" id="1246301"/>
    <lineage>
        <taxon>Bacteria</taxon>
        <taxon>Pseudomonadati</taxon>
        <taxon>Pseudomonadota</taxon>
        <taxon>Betaproteobacteria</taxon>
        <taxon>Burkholderiales</taxon>
        <taxon>Comamonadaceae</taxon>
        <taxon>Variovorax</taxon>
    </lineage>
</organism>
<keyword evidence="2" id="KW-0675">Receptor</keyword>
<dbReference type="InterPro" id="IPR005064">
    <property type="entry name" value="BUG"/>
</dbReference>
<dbReference type="KEGG" id="vpd:VAPA_1c22780"/>
<dbReference type="PATRIC" id="fig|1246301.3.peg.2307"/>
<accession>T1X8X0</accession>
<gene>
    <name evidence="2" type="ORF">VAPA_1c22780</name>
</gene>
<dbReference type="Gene3D" id="3.40.190.150">
    <property type="entry name" value="Bordetella uptake gene, domain 1"/>
    <property type="match status" value="1"/>
</dbReference>
<dbReference type="RefSeq" id="WP_021006892.1">
    <property type="nucleotide sequence ID" value="NC_022247.1"/>
</dbReference>
<dbReference type="PANTHER" id="PTHR42928:SF5">
    <property type="entry name" value="BLR1237 PROTEIN"/>
    <property type="match status" value="1"/>
</dbReference>
<dbReference type="PIRSF" id="PIRSF017082">
    <property type="entry name" value="YflP"/>
    <property type="match status" value="1"/>
</dbReference>
<dbReference type="HOGENOM" id="CLU_045683_0_1_4"/>
<dbReference type="EMBL" id="CP003911">
    <property type="protein sequence ID" value="AGU49382.1"/>
    <property type="molecule type" value="Genomic_DNA"/>
</dbReference>
<evidence type="ECO:0000256" key="1">
    <source>
        <dbReference type="ARBA" id="ARBA00006987"/>
    </source>
</evidence>
<sequence length="323" mass="34819">MIARREILIGGVVALAGLPVRAQPLMTRPVRVVTPFPAGSGPDAALRVVGEALARKWGQPVVVDNRPGGNGFIAIAAFKNAPPDHHTLLLIDSNQATTHPHTFARLPYDVEKDLQPVGMILRTPFFVAVAPDSPLRGVEDIVAAAKARPNAVTYGSWFMGSPGHIGALQLQVLRGISMTHVPYRDFGQLYAAVATKEVDWALGSIASAGALERAGKLRFIALAASRRDSLYPNVPATAELPKLREFDVSAWAGLFAARSTPTPVAEQLAADLRDALDRPEVAERYRTFGYEAPRLAPDAYSQLIRKETAAWGQVIRSANLKLD</sequence>
<dbReference type="PANTHER" id="PTHR42928">
    <property type="entry name" value="TRICARBOXYLATE-BINDING PROTEIN"/>
    <property type="match status" value="1"/>
</dbReference>
<dbReference type="SUPFAM" id="SSF53850">
    <property type="entry name" value="Periplasmic binding protein-like II"/>
    <property type="match status" value="1"/>
</dbReference>
<reference evidence="2 3" key="1">
    <citation type="submission" date="2012-10" db="EMBL/GenBank/DDBJ databases">
        <title>Genome sequence of Variovorax paradoxus B4.</title>
        <authorList>
            <person name="Schuldes J."/>
            <person name="Brandt U."/>
            <person name="Hiessl S."/>
            <person name="Wuebbeler J.H."/>
            <person name="Thuermer A."/>
            <person name="Steinbuechel A."/>
            <person name="Daniel R."/>
        </authorList>
    </citation>
    <scope>NUCLEOTIDE SEQUENCE [LARGE SCALE GENOMIC DNA]</scope>
    <source>
        <strain evidence="2 3">B4</strain>
    </source>
</reference>
<comment type="similarity">
    <text evidence="1">Belongs to the UPF0065 (bug) family.</text>
</comment>
<dbReference type="CDD" id="cd07012">
    <property type="entry name" value="PBP2_Bug_TTT"/>
    <property type="match status" value="1"/>
</dbReference>
<dbReference type="AlphaFoldDB" id="T1X8X0"/>
<proteinExistence type="inferred from homology"/>
<evidence type="ECO:0000313" key="3">
    <source>
        <dbReference type="Proteomes" id="UP000016223"/>
    </source>
</evidence>
<dbReference type="Pfam" id="PF03401">
    <property type="entry name" value="TctC"/>
    <property type="match status" value="1"/>
</dbReference>
<dbReference type="InterPro" id="IPR042100">
    <property type="entry name" value="Bug_dom1"/>
</dbReference>
<dbReference type="Proteomes" id="UP000016223">
    <property type="component" value="Chromosome 1"/>
</dbReference>
<name>T1X8X0_VARPD</name>
<dbReference type="Gene3D" id="3.40.190.10">
    <property type="entry name" value="Periplasmic binding protein-like II"/>
    <property type="match status" value="1"/>
</dbReference>
<evidence type="ECO:0000313" key="2">
    <source>
        <dbReference type="EMBL" id="AGU49382.1"/>
    </source>
</evidence>